<proteinExistence type="predicted"/>
<reference evidence="2 3" key="1">
    <citation type="submission" date="2020-05" db="EMBL/GenBank/DDBJ databases">
        <title>Complete genome sequence of Gemmatimonas greenlandica TET16.</title>
        <authorList>
            <person name="Zeng Y."/>
        </authorList>
    </citation>
    <scope>NUCLEOTIDE SEQUENCE [LARGE SCALE GENOMIC DNA]</scope>
    <source>
        <strain evidence="2 3">TET16</strain>
    </source>
</reference>
<keyword evidence="1" id="KW-0812">Transmembrane</keyword>
<evidence type="ECO:0000313" key="3">
    <source>
        <dbReference type="Proteomes" id="UP000500938"/>
    </source>
</evidence>
<evidence type="ECO:0000313" key="2">
    <source>
        <dbReference type="EMBL" id="QJR36084.1"/>
    </source>
</evidence>
<gene>
    <name evidence="2" type="ORF">HKW67_11490</name>
</gene>
<keyword evidence="1" id="KW-1133">Transmembrane helix</keyword>
<keyword evidence="3" id="KW-1185">Reference proteome</keyword>
<dbReference type="EMBL" id="CP053085">
    <property type="protein sequence ID" value="QJR36084.1"/>
    <property type="molecule type" value="Genomic_DNA"/>
</dbReference>
<dbReference type="KEGG" id="ggr:HKW67_11490"/>
<feature type="transmembrane region" description="Helical" evidence="1">
    <location>
        <begin position="37"/>
        <end position="55"/>
    </location>
</feature>
<dbReference type="AlphaFoldDB" id="A0A6M4IM30"/>
<organism evidence="2 3">
    <name type="scientific">Gemmatimonas groenlandica</name>
    <dbReference type="NCBI Taxonomy" id="2732249"/>
    <lineage>
        <taxon>Bacteria</taxon>
        <taxon>Pseudomonadati</taxon>
        <taxon>Gemmatimonadota</taxon>
        <taxon>Gemmatimonadia</taxon>
        <taxon>Gemmatimonadales</taxon>
        <taxon>Gemmatimonadaceae</taxon>
        <taxon>Gemmatimonas</taxon>
    </lineage>
</organism>
<dbReference type="Proteomes" id="UP000500938">
    <property type="component" value="Chromosome"/>
</dbReference>
<evidence type="ECO:0000256" key="1">
    <source>
        <dbReference type="SAM" id="Phobius"/>
    </source>
</evidence>
<keyword evidence="1" id="KW-0472">Membrane</keyword>
<name>A0A6M4IM30_9BACT</name>
<sequence length="60" mass="6478">MPFFSHPANADWLLPIIKLPLMLISAIFGLIRVIGPIGQVALVAIIIALYAKNIMGPARP</sequence>
<accession>A0A6M4IM30</accession>
<protein>
    <submittedName>
        <fullName evidence="2">Uncharacterized protein</fullName>
    </submittedName>
</protein>
<dbReference type="RefSeq" id="WP_171225517.1">
    <property type="nucleotide sequence ID" value="NZ_CP053085.1"/>
</dbReference>